<dbReference type="SMART" id="SM00422">
    <property type="entry name" value="HTH_MERR"/>
    <property type="match status" value="1"/>
</dbReference>
<dbReference type="InterPro" id="IPR046938">
    <property type="entry name" value="DNA_clamp_sf"/>
</dbReference>
<dbReference type="InterPro" id="IPR009061">
    <property type="entry name" value="DNA-bd_dom_put_sf"/>
</dbReference>
<dbReference type="Gene3D" id="1.10.1660.10">
    <property type="match status" value="1"/>
</dbReference>
<dbReference type="EMBL" id="JAUSXK010000001">
    <property type="protein sequence ID" value="MDQ0645146.1"/>
    <property type="molecule type" value="Genomic_DNA"/>
</dbReference>
<sequence length="372" mass="40230">MSQPHESGALRSQAGESSQLQTINAFARAVGLSASALRQYGESGLLAPADVEERTGYRYYSLDQQQRAIWIRRLRDAGLRLDRIRSVFEDGTIAAEAILNEWRADTRERSEAIAALVDDLILTLRAQEERNPARRTSARFDAAVLASAIRQVASASADADGDGDHDGVLIEAGSSSVAIVATDRFVLLSRTALPAAVDGPPVRVRLAPAPVLEWLRFRRTVDLVVDAPAGRDHDSASAAVRFRDEHDDELPLPSRPDLFPSVHRLLEADAFAPTKVLVLLDEVQRIASPEEHDTVLLTVDGGDAQLRSPGRTVSGTGFGASTTVTLSRPALRRIADAAVGRELTCDIHGSDRALVWRSPGQPDFVALMMPVA</sequence>
<reference evidence="6 7" key="1">
    <citation type="submission" date="2023-07" db="EMBL/GenBank/DDBJ databases">
        <title>Comparative genomics of wheat-associated soil bacteria to identify genetic determinants of phenazine resistance.</title>
        <authorList>
            <person name="Mouncey N."/>
        </authorList>
    </citation>
    <scope>NUCLEOTIDE SEQUENCE [LARGE SCALE GENOMIC DNA]</scope>
    <source>
        <strain evidence="6 7">W2I7</strain>
    </source>
</reference>
<keyword evidence="1" id="KW-0678">Repressor</keyword>
<keyword evidence="6" id="KW-0808">Transferase</keyword>
<keyword evidence="4" id="KW-0804">Transcription</keyword>
<keyword evidence="2" id="KW-0805">Transcription regulation</keyword>
<dbReference type="PROSITE" id="PS50937">
    <property type="entry name" value="HTH_MERR_2"/>
    <property type="match status" value="1"/>
</dbReference>
<keyword evidence="7" id="KW-1185">Reference proteome</keyword>
<dbReference type="SUPFAM" id="SSF46955">
    <property type="entry name" value="Putative DNA-binding domain"/>
    <property type="match status" value="1"/>
</dbReference>
<organism evidence="6 7">
    <name type="scientific">Microbacterium murale</name>
    <dbReference type="NCBI Taxonomy" id="1081040"/>
    <lineage>
        <taxon>Bacteria</taxon>
        <taxon>Bacillati</taxon>
        <taxon>Actinomycetota</taxon>
        <taxon>Actinomycetes</taxon>
        <taxon>Micrococcales</taxon>
        <taxon>Microbacteriaceae</taxon>
        <taxon>Microbacterium</taxon>
    </lineage>
</organism>
<keyword evidence="3" id="KW-0238">DNA-binding</keyword>
<evidence type="ECO:0000256" key="1">
    <source>
        <dbReference type="ARBA" id="ARBA00022491"/>
    </source>
</evidence>
<dbReference type="SUPFAM" id="SSF55979">
    <property type="entry name" value="DNA clamp"/>
    <property type="match status" value="1"/>
</dbReference>
<gene>
    <name evidence="6" type="ORF">QFZ46_003306</name>
</gene>
<evidence type="ECO:0000313" key="6">
    <source>
        <dbReference type="EMBL" id="MDQ0645146.1"/>
    </source>
</evidence>
<evidence type="ECO:0000256" key="4">
    <source>
        <dbReference type="ARBA" id="ARBA00023163"/>
    </source>
</evidence>
<dbReference type="InterPro" id="IPR047057">
    <property type="entry name" value="MerR_fam"/>
</dbReference>
<keyword evidence="6" id="KW-0548">Nucleotidyltransferase</keyword>
<dbReference type="PANTHER" id="PTHR30204">
    <property type="entry name" value="REDOX-CYCLING DRUG-SENSING TRANSCRIPTIONAL ACTIVATOR SOXR"/>
    <property type="match status" value="1"/>
</dbReference>
<evidence type="ECO:0000256" key="3">
    <source>
        <dbReference type="ARBA" id="ARBA00023125"/>
    </source>
</evidence>
<feature type="domain" description="HTH merR-type" evidence="5">
    <location>
        <begin position="22"/>
        <end position="90"/>
    </location>
</feature>
<accession>A0ABU0PEM3</accession>
<evidence type="ECO:0000256" key="2">
    <source>
        <dbReference type="ARBA" id="ARBA00023015"/>
    </source>
</evidence>
<comment type="caution">
    <text evidence="6">The sequence shown here is derived from an EMBL/GenBank/DDBJ whole genome shotgun (WGS) entry which is preliminary data.</text>
</comment>
<dbReference type="RefSeq" id="WP_307363308.1">
    <property type="nucleotide sequence ID" value="NZ_JAUSXK010000001.1"/>
</dbReference>
<dbReference type="Pfam" id="PF13411">
    <property type="entry name" value="MerR_1"/>
    <property type="match status" value="1"/>
</dbReference>
<proteinExistence type="predicted"/>
<dbReference type="PANTHER" id="PTHR30204:SF69">
    <property type="entry name" value="MERR-FAMILY TRANSCRIPTIONAL REGULATOR"/>
    <property type="match status" value="1"/>
</dbReference>
<dbReference type="InterPro" id="IPR000551">
    <property type="entry name" value="MerR-type_HTH_dom"/>
</dbReference>
<dbReference type="GO" id="GO:0003887">
    <property type="term" value="F:DNA-directed DNA polymerase activity"/>
    <property type="evidence" value="ECO:0007669"/>
    <property type="project" value="UniProtKB-EC"/>
</dbReference>
<evidence type="ECO:0000313" key="7">
    <source>
        <dbReference type="Proteomes" id="UP001239085"/>
    </source>
</evidence>
<dbReference type="Proteomes" id="UP001239085">
    <property type="component" value="Unassembled WGS sequence"/>
</dbReference>
<evidence type="ECO:0000259" key="5">
    <source>
        <dbReference type="PROSITE" id="PS50937"/>
    </source>
</evidence>
<dbReference type="EC" id="2.7.7.7" evidence="6"/>
<protein>
    <submittedName>
        <fullName evidence="6">DNA polymerase-3 subunit beta</fullName>
        <ecNumber evidence="6">2.7.7.7</ecNumber>
    </submittedName>
</protein>
<name>A0ABU0PEM3_9MICO</name>